<feature type="transmembrane region" description="Helical" evidence="1">
    <location>
        <begin position="52"/>
        <end position="68"/>
    </location>
</feature>
<feature type="transmembrane region" description="Helical" evidence="1">
    <location>
        <begin position="80"/>
        <end position="105"/>
    </location>
</feature>
<keyword evidence="1" id="KW-1133">Transmembrane helix</keyword>
<evidence type="ECO:0000313" key="2">
    <source>
        <dbReference type="EMBL" id="AGA29011.1"/>
    </source>
</evidence>
<name>L0DK39_SINAD</name>
<dbReference type="eggNOG" id="COG3495">
    <property type="taxonomic scope" value="Bacteria"/>
</dbReference>
<accession>L0DK39</accession>
<proteinExistence type="predicted"/>
<gene>
    <name evidence="2" type="ordered locus">Sinac_4852</name>
</gene>
<reference evidence="2 3" key="1">
    <citation type="submission" date="2012-02" db="EMBL/GenBank/DDBJ databases">
        <title>Complete sequence of chromosome of Singulisphaera acidiphila DSM 18658.</title>
        <authorList>
            <consortium name="US DOE Joint Genome Institute (JGI-PGF)"/>
            <person name="Lucas S."/>
            <person name="Copeland A."/>
            <person name="Lapidus A."/>
            <person name="Glavina del Rio T."/>
            <person name="Dalin E."/>
            <person name="Tice H."/>
            <person name="Bruce D."/>
            <person name="Goodwin L."/>
            <person name="Pitluck S."/>
            <person name="Peters L."/>
            <person name="Ovchinnikova G."/>
            <person name="Chertkov O."/>
            <person name="Kyrpides N."/>
            <person name="Mavromatis K."/>
            <person name="Ivanova N."/>
            <person name="Brettin T."/>
            <person name="Detter J.C."/>
            <person name="Han C."/>
            <person name="Larimer F."/>
            <person name="Land M."/>
            <person name="Hauser L."/>
            <person name="Markowitz V."/>
            <person name="Cheng J.-F."/>
            <person name="Hugenholtz P."/>
            <person name="Woyke T."/>
            <person name="Wu D."/>
            <person name="Tindall B."/>
            <person name="Pomrenke H."/>
            <person name="Brambilla E."/>
            <person name="Klenk H.-P."/>
            <person name="Eisen J.A."/>
        </authorList>
    </citation>
    <scope>NUCLEOTIDE SEQUENCE [LARGE SCALE GENOMIC DNA]</scope>
    <source>
        <strain evidence="3">ATCC BAA-1392 / DSM 18658 / VKM B-2454 / MOB10</strain>
    </source>
</reference>
<keyword evidence="1" id="KW-0472">Membrane</keyword>
<keyword evidence="1" id="KW-0812">Transmembrane</keyword>
<dbReference type="Pfam" id="PF11736">
    <property type="entry name" value="DUF3299"/>
    <property type="match status" value="1"/>
</dbReference>
<dbReference type="Gene3D" id="2.40.50.870">
    <property type="entry name" value="Protein of unknown function (DUF3299)"/>
    <property type="match status" value="1"/>
</dbReference>
<dbReference type="KEGG" id="saci:Sinac_4852"/>
<feature type="transmembrane region" description="Helical" evidence="1">
    <location>
        <begin position="27"/>
        <end position="46"/>
    </location>
</feature>
<dbReference type="InterPro" id="IPR021727">
    <property type="entry name" value="DUF3299"/>
</dbReference>
<dbReference type="Proteomes" id="UP000010798">
    <property type="component" value="Chromosome"/>
</dbReference>
<keyword evidence="3" id="KW-1185">Reference proteome</keyword>
<evidence type="ECO:0000256" key="1">
    <source>
        <dbReference type="SAM" id="Phobius"/>
    </source>
</evidence>
<protein>
    <recommendedName>
        <fullName evidence="4">DUF4190 domain-containing protein</fullName>
    </recommendedName>
</protein>
<dbReference type="OrthoDB" id="279013at2"/>
<evidence type="ECO:0008006" key="4">
    <source>
        <dbReference type="Google" id="ProtNLM"/>
    </source>
</evidence>
<dbReference type="HOGENOM" id="CLU_084197_0_0_0"/>
<organism evidence="2 3">
    <name type="scientific">Singulisphaera acidiphila (strain ATCC BAA-1392 / DSM 18658 / VKM B-2454 / MOB10)</name>
    <dbReference type="NCBI Taxonomy" id="886293"/>
    <lineage>
        <taxon>Bacteria</taxon>
        <taxon>Pseudomonadati</taxon>
        <taxon>Planctomycetota</taxon>
        <taxon>Planctomycetia</taxon>
        <taxon>Isosphaerales</taxon>
        <taxon>Isosphaeraceae</taxon>
        <taxon>Singulisphaera</taxon>
    </lineage>
</organism>
<dbReference type="STRING" id="886293.Sinac_4852"/>
<sequence>MENHMTVREPVTDLPEEIVAYRPISPAAAVSVVTGLLALLAAILVYDLGVGTFIFAAVVGLITGYRGLSSVRRYDMAGRGAAKAGLVCSVLALVTGGAVMLYHAMNEVPEGYVPISYEPLQPKGGDLIPATAKELDGKKVYIKGYMYPTDQTTGIKEFVLCRDNGTCCFGGQPKLTDMIQVKLKEPLALDYHTGLRYIAGNFKVEQNQAPGSLGTVLYHLDADYAK</sequence>
<dbReference type="AlphaFoldDB" id="L0DK39"/>
<evidence type="ECO:0000313" key="3">
    <source>
        <dbReference type="Proteomes" id="UP000010798"/>
    </source>
</evidence>
<dbReference type="EMBL" id="CP003364">
    <property type="protein sequence ID" value="AGA29011.1"/>
    <property type="molecule type" value="Genomic_DNA"/>
</dbReference>